<dbReference type="PANTHER" id="PTHR15410">
    <property type="entry name" value="HIRA-INTERACTING PROTEIN 3"/>
    <property type="match status" value="1"/>
</dbReference>
<accession>A0A7J7D1W2</accession>
<dbReference type="FunCoup" id="A0A7J7D1W2">
    <property type="interactions" value="1461"/>
</dbReference>
<feature type="compositionally biased region" description="Basic and acidic residues" evidence="4">
    <location>
        <begin position="278"/>
        <end position="305"/>
    </location>
</feature>
<proteinExistence type="predicted"/>
<dbReference type="AlphaFoldDB" id="A0A7J7D1W2"/>
<evidence type="ECO:0000256" key="2">
    <source>
        <dbReference type="ARBA" id="ARBA00023186"/>
    </source>
</evidence>
<feature type="compositionally biased region" description="Acidic residues" evidence="4">
    <location>
        <begin position="443"/>
        <end position="495"/>
    </location>
</feature>
<dbReference type="Pfam" id="PF09649">
    <property type="entry name" value="CHZ"/>
    <property type="match status" value="1"/>
</dbReference>
<evidence type="ECO:0000313" key="7">
    <source>
        <dbReference type="Proteomes" id="UP000593562"/>
    </source>
</evidence>
<evidence type="ECO:0000313" key="6">
    <source>
        <dbReference type="EMBL" id="KAF5740313.1"/>
    </source>
</evidence>
<evidence type="ECO:0000259" key="5">
    <source>
        <dbReference type="SMART" id="SM01082"/>
    </source>
</evidence>
<feature type="domain" description="Histone chaperone" evidence="5">
    <location>
        <begin position="405"/>
        <end position="440"/>
    </location>
</feature>
<dbReference type="GO" id="GO:0016874">
    <property type="term" value="F:ligase activity"/>
    <property type="evidence" value="ECO:0007669"/>
    <property type="project" value="UniProtKB-KW"/>
</dbReference>
<name>A0A7J7D1W2_TRIWF</name>
<keyword evidence="6" id="KW-0436">Ligase</keyword>
<dbReference type="Proteomes" id="UP000593562">
    <property type="component" value="Unassembled WGS sequence"/>
</dbReference>
<dbReference type="InterPro" id="IPR037647">
    <property type="entry name" value="HIRIP3"/>
</dbReference>
<protein>
    <submittedName>
        <fullName evidence="6">DNA ligase 1-like isoform X2</fullName>
    </submittedName>
</protein>
<gene>
    <name evidence="6" type="ORF">HS088_TW11G00380</name>
</gene>
<evidence type="ECO:0000256" key="4">
    <source>
        <dbReference type="SAM" id="MobiDB-lite"/>
    </source>
</evidence>
<feature type="region of interest" description="Disordered" evidence="4">
    <location>
        <begin position="388"/>
        <end position="495"/>
    </location>
</feature>
<feature type="region of interest" description="Disordered" evidence="4">
    <location>
        <begin position="77"/>
        <end position="159"/>
    </location>
</feature>
<dbReference type="InParanoid" id="A0A7J7D1W2"/>
<dbReference type="GO" id="GO:0005634">
    <property type="term" value="C:nucleus"/>
    <property type="evidence" value="ECO:0007669"/>
    <property type="project" value="UniProtKB-SubCell"/>
</dbReference>
<dbReference type="SMART" id="SM01082">
    <property type="entry name" value="CHZ"/>
    <property type="match status" value="1"/>
</dbReference>
<keyword evidence="7" id="KW-1185">Reference proteome</keyword>
<dbReference type="OrthoDB" id="514832at2759"/>
<keyword evidence="3" id="KW-0539">Nucleus</keyword>
<sequence length="495" mass="55863">MAEEAHDKAKKRMAGADDLQYRIKAAMRSRVPHFKEQADLLTLEGVRRLLEKDMGLETHELDSHKRFIRQSLEEYLAGGVGENDSKGPVVTAKKSAKEEAAESPEGFKGRKDKKEPFSEEEEKMEDSPVMGLLTGNKTENEKSGESQINDNKEAPNESTIKIALRKRVSYVKANSEKVTMAGFRRLLEEDLKLEKNTLDPYKKLITEQLDEALNSYEDFESADGLKKKNIKNNSQRKVSKKGRSEESSTSLDSENNEEEEDEDAVKPKRKIATKGKMHNSEEPKKRKRPEREVKESGKKRVKSEDNSDAEESGASEDILSQSSAEEPIKKKEPSTPAYGKRVEHLKSVIKSCGMSIPPAVYKKVKQVHENKRETQLIKELEEILARERLSSNPSEKEIKEVKRRKDRAKELEGIDMNNIVSSSRRRSTTTFAAPPKPPPVVTDGDESEDTDSNDNEDDDDSDDEGNDDEDNDDEENGGDDGDDEEVDDEEDDDSD</sequence>
<feature type="compositionally biased region" description="Basic and acidic residues" evidence="4">
    <location>
        <begin position="95"/>
        <end position="117"/>
    </location>
</feature>
<evidence type="ECO:0000256" key="1">
    <source>
        <dbReference type="ARBA" id="ARBA00004123"/>
    </source>
</evidence>
<organism evidence="6 7">
    <name type="scientific">Tripterygium wilfordii</name>
    <name type="common">Thunder God vine</name>
    <dbReference type="NCBI Taxonomy" id="458696"/>
    <lineage>
        <taxon>Eukaryota</taxon>
        <taxon>Viridiplantae</taxon>
        <taxon>Streptophyta</taxon>
        <taxon>Embryophyta</taxon>
        <taxon>Tracheophyta</taxon>
        <taxon>Spermatophyta</taxon>
        <taxon>Magnoliopsida</taxon>
        <taxon>eudicotyledons</taxon>
        <taxon>Gunneridae</taxon>
        <taxon>Pentapetalae</taxon>
        <taxon>rosids</taxon>
        <taxon>fabids</taxon>
        <taxon>Celastrales</taxon>
        <taxon>Celastraceae</taxon>
        <taxon>Tripterygium</taxon>
    </lineage>
</organism>
<comment type="subcellular location">
    <subcellularLocation>
        <location evidence="1">Nucleus</location>
    </subcellularLocation>
</comment>
<feature type="compositionally biased region" description="Basic and acidic residues" evidence="4">
    <location>
        <begin position="388"/>
        <end position="400"/>
    </location>
</feature>
<feature type="compositionally biased region" description="Basic residues" evidence="4">
    <location>
        <begin position="267"/>
        <end position="277"/>
    </location>
</feature>
<keyword evidence="2" id="KW-0143">Chaperone</keyword>
<feature type="region of interest" description="Disordered" evidence="4">
    <location>
        <begin position="220"/>
        <end position="340"/>
    </location>
</feature>
<feature type="compositionally biased region" description="Acidic residues" evidence="4">
    <location>
        <begin position="254"/>
        <end position="263"/>
    </location>
</feature>
<dbReference type="EMBL" id="JAAARO010000011">
    <property type="protein sequence ID" value="KAF5740313.1"/>
    <property type="molecule type" value="Genomic_DNA"/>
</dbReference>
<evidence type="ECO:0000256" key="3">
    <source>
        <dbReference type="ARBA" id="ARBA00023242"/>
    </source>
</evidence>
<dbReference type="PANTHER" id="PTHR15410:SF2">
    <property type="entry name" value="HIRA-INTERACTING PROTEIN 3"/>
    <property type="match status" value="1"/>
</dbReference>
<reference evidence="6 7" key="1">
    <citation type="journal article" date="2020" name="Nat. Commun.">
        <title>Genome of Tripterygium wilfordii and identification of cytochrome P450 involved in triptolide biosynthesis.</title>
        <authorList>
            <person name="Tu L."/>
            <person name="Su P."/>
            <person name="Zhang Z."/>
            <person name="Gao L."/>
            <person name="Wang J."/>
            <person name="Hu T."/>
            <person name="Zhou J."/>
            <person name="Zhang Y."/>
            <person name="Zhao Y."/>
            <person name="Liu Y."/>
            <person name="Song Y."/>
            <person name="Tong Y."/>
            <person name="Lu Y."/>
            <person name="Yang J."/>
            <person name="Xu C."/>
            <person name="Jia M."/>
            <person name="Peters R.J."/>
            <person name="Huang L."/>
            <person name="Gao W."/>
        </authorList>
    </citation>
    <scope>NUCLEOTIDE SEQUENCE [LARGE SCALE GENOMIC DNA]</scope>
    <source>
        <strain evidence="7">cv. XIE 37</strain>
        <tissue evidence="6">Leaf</tissue>
    </source>
</reference>
<comment type="caution">
    <text evidence="6">The sequence shown here is derived from an EMBL/GenBank/DDBJ whole genome shotgun (WGS) entry which is preliminary data.</text>
</comment>
<feature type="compositionally biased region" description="Basic and acidic residues" evidence="4">
    <location>
        <begin position="138"/>
        <end position="155"/>
    </location>
</feature>
<dbReference type="InterPro" id="IPR019098">
    <property type="entry name" value="Histone_chaperone_domain_CHZ"/>
</dbReference>